<dbReference type="SUPFAM" id="SSF52172">
    <property type="entry name" value="CheY-like"/>
    <property type="match status" value="1"/>
</dbReference>
<organism evidence="1">
    <name type="scientific">Edaphobacter paludis</name>
    <dbReference type="NCBI Taxonomy" id="3035702"/>
    <lineage>
        <taxon>Bacteria</taxon>
        <taxon>Pseudomonadati</taxon>
        <taxon>Acidobacteriota</taxon>
        <taxon>Terriglobia</taxon>
        <taxon>Terriglobales</taxon>
        <taxon>Acidobacteriaceae</taxon>
        <taxon>Edaphobacter</taxon>
    </lineage>
</organism>
<evidence type="ECO:0000313" key="1">
    <source>
        <dbReference type="EMBL" id="XBH14848.1"/>
    </source>
</evidence>
<accession>A0AAU7DCJ0</accession>
<dbReference type="EMBL" id="CP121195">
    <property type="protein sequence ID" value="XBH14848.1"/>
    <property type="molecule type" value="Genomic_DNA"/>
</dbReference>
<protein>
    <recommendedName>
        <fullName evidence="2">Response regulatory domain-containing protein</fullName>
    </recommendedName>
</protein>
<dbReference type="AlphaFoldDB" id="A0AAU7DCJ0"/>
<dbReference type="RefSeq" id="WP_348270089.1">
    <property type="nucleotide sequence ID" value="NZ_CP121195.1"/>
</dbReference>
<dbReference type="InterPro" id="IPR011006">
    <property type="entry name" value="CheY-like_superfamily"/>
</dbReference>
<dbReference type="Gene3D" id="3.40.50.2300">
    <property type="match status" value="1"/>
</dbReference>
<gene>
    <name evidence="1" type="ORF">P8936_06735</name>
</gene>
<proteinExistence type="predicted"/>
<name>A0AAU7DCJ0_9BACT</name>
<evidence type="ECO:0008006" key="2">
    <source>
        <dbReference type="Google" id="ProtNLM"/>
    </source>
</evidence>
<sequence>MSKILLAGNDFRLLATRGAVLSKTHANVTCCNALETMQLLESETFDLVVLCHSLDVMQAAEITERVHQRLPKVKVLLVASEVESDLLSSSIPFDTISSPEPKDLIARTSELLKQALPNLRIERPAPTASRHPVAEWKLPANLTVSRAEDEV</sequence>
<reference evidence="1" key="1">
    <citation type="submission" date="2023-03" db="EMBL/GenBank/DDBJ databases">
        <title>Edaphobacter sp.</title>
        <authorList>
            <person name="Huber K.J."/>
            <person name="Papendorf J."/>
            <person name="Pilke C."/>
            <person name="Bunk B."/>
            <person name="Sproeer C."/>
            <person name="Pester M."/>
        </authorList>
    </citation>
    <scope>NUCLEOTIDE SEQUENCE</scope>
    <source>
        <strain evidence="1">DSM 109920</strain>
    </source>
</reference>